<organism evidence="1 2">
    <name type="scientific">Methylomonas methanica</name>
    <dbReference type="NCBI Taxonomy" id="421"/>
    <lineage>
        <taxon>Bacteria</taxon>
        <taxon>Pseudomonadati</taxon>
        <taxon>Pseudomonadota</taxon>
        <taxon>Gammaproteobacteria</taxon>
        <taxon>Methylococcales</taxon>
        <taxon>Methylococcaceae</taxon>
        <taxon>Methylomonas</taxon>
    </lineage>
</organism>
<dbReference type="EMBL" id="LUUG01000052">
    <property type="protein sequence ID" value="OAI07099.1"/>
    <property type="molecule type" value="Genomic_DNA"/>
</dbReference>
<protein>
    <recommendedName>
        <fullName evidence="3">Glycosyl transferase family 1 domain-containing protein</fullName>
    </recommendedName>
</protein>
<dbReference type="Gene3D" id="3.40.50.2000">
    <property type="entry name" value="Glycogen Phosphorylase B"/>
    <property type="match status" value="1"/>
</dbReference>
<sequence length="413" mass="46297">MIRMTQLSIAIFGNTNNYPLLLAQGLKLLGHNVRLVINRKELLHRPEARYHEWAGAYPDWIIDCSDLSDVDLAFETPALDRAIHHLTHNVDLVVLNDVGPAFASYLCTPHVVVLTGSDLSYYANYDSLQFRTSMWDPGFKRSLEGRRYIRKMADFVSRQRDGILGAELVCYGQRGLVPSGDQQLDDIGVADAHRFMLHLSNTIDLQPQAMPKNDKLIVLCGSRVVFRPEANRALSAMDFKGTDVLLKGFALYCKSGGKGELRLPRKGQDLEAAIALVNELGVFDRVSWLGEMSLAQFYQEMIAADLICDQFGTSFPGMVTTDAYALGRPVMANLRNEIFSERFSEPLPGLNATTPEEIERHLHILEANPAVLEDIGVKSRLYAEKYLSPESMAKQLLEALSKQCSDTILRHHF</sequence>
<comment type="caution">
    <text evidence="1">The sequence shown here is derived from an EMBL/GenBank/DDBJ whole genome shotgun (WGS) entry which is preliminary data.</text>
</comment>
<accession>A0A177MQG3</accession>
<dbReference type="AlphaFoldDB" id="A0A177MQG3"/>
<gene>
    <name evidence="1" type="ORF">A1332_09490</name>
</gene>
<proteinExistence type="predicted"/>
<reference evidence="1 2" key="1">
    <citation type="submission" date="2016-03" db="EMBL/GenBank/DDBJ databases">
        <authorList>
            <person name="Ploux O."/>
        </authorList>
    </citation>
    <scope>NUCLEOTIDE SEQUENCE [LARGE SCALE GENOMIC DNA]</scope>
    <source>
        <strain evidence="1 2">R-45363</strain>
    </source>
</reference>
<evidence type="ECO:0000313" key="2">
    <source>
        <dbReference type="Proteomes" id="UP000078090"/>
    </source>
</evidence>
<dbReference type="Proteomes" id="UP000078090">
    <property type="component" value="Unassembled WGS sequence"/>
</dbReference>
<name>A0A177MQG3_METMH</name>
<dbReference type="SUPFAM" id="SSF53756">
    <property type="entry name" value="UDP-Glycosyltransferase/glycogen phosphorylase"/>
    <property type="match status" value="1"/>
</dbReference>
<evidence type="ECO:0000313" key="1">
    <source>
        <dbReference type="EMBL" id="OAI07099.1"/>
    </source>
</evidence>
<evidence type="ECO:0008006" key="3">
    <source>
        <dbReference type="Google" id="ProtNLM"/>
    </source>
</evidence>